<dbReference type="Proteomes" id="UP000193309">
    <property type="component" value="Unassembled WGS sequence"/>
</dbReference>
<evidence type="ECO:0000256" key="1">
    <source>
        <dbReference type="SAM" id="MobiDB-lite"/>
    </source>
</evidence>
<accession>A0A1X7I6V5</accession>
<evidence type="ECO:0000259" key="2">
    <source>
        <dbReference type="SMART" id="SM00507"/>
    </source>
</evidence>
<dbReference type="EMBL" id="FXAR01000001">
    <property type="protein sequence ID" value="SMG10044.1"/>
    <property type="molecule type" value="Genomic_DNA"/>
</dbReference>
<organism evidence="3 4">
    <name type="scientific">Corynebacterium pollutisoli</name>
    <dbReference type="NCBI Taxonomy" id="1610489"/>
    <lineage>
        <taxon>Bacteria</taxon>
        <taxon>Bacillati</taxon>
        <taxon>Actinomycetota</taxon>
        <taxon>Actinomycetes</taxon>
        <taxon>Mycobacteriales</taxon>
        <taxon>Corynebacteriaceae</taxon>
        <taxon>Corynebacterium</taxon>
    </lineage>
</organism>
<dbReference type="Gene3D" id="1.10.30.50">
    <property type="match status" value="1"/>
</dbReference>
<dbReference type="GO" id="GO:0004519">
    <property type="term" value="F:endonuclease activity"/>
    <property type="evidence" value="ECO:0007669"/>
    <property type="project" value="UniProtKB-KW"/>
</dbReference>
<keyword evidence="3" id="KW-0378">Hydrolase</keyword>
<dbReference type="Pfam" id="PF01844">
    <property type="entry name" value="HNH"/>
    <property type="match status" value="1"/>
</dbReference>
<dbReference type="GO" id="GO:0008270">
    <property type="term" value="F:zinc ion binding"/>
    <property type="evidence" value="ECO:0007669"/>
    <property type="project" value="InterPro"/>
</dbReference>
<dbReference type="OrthoDB" id="4752861at2"/>
<dbReference type="SMART" id="SM00507">
    <property type="entry name" value="HNHc"/>
    <property type="match status" value="1"/>
</dbReference>
<dbReference type="STRING" id="1610489.SAMN06295981_0471"/>
<evidence type="ECO:0000313" key="4">
    <source>
        <dbReference type="Proteomes" id="UP000193309"/>
    </source>
</evidence>
<dbReference type="InterPro" id="IPR003615">
    <property type="entry name" value="HNH_nuc"/>
</dbReference>
<dbReference type="GO" id="GO:0003676">
    <property type="term" value="F:nucleic acid binding"/>
    <property type="evidence" value="ECO:0007669"/>
    <property type="project" value="InterPro"/>
</dbReference>
<dbReference type="RefSeq" id="WP_085548617.1">
    <property type="nucleotide sequence ID" value="NZ_FXAR01000001.1"/>
</dbReference>
<gene>
    <name evidence="3" type="ORF">SAMN06295981_0471</name>
</gene>
<feature type="domain" description="HNH nuclease" evidence="2">
    <location>
        <begin position="297"/>
        <end position="349"/>
    </location>
</feature>
<keyword evidence="4" id="KW-1185">Reference proteome</keyword>
<proteinExistence type="predicted"/>
<keyword evidence="3" id="KW-0255">Endonuclease</keyword>
<keyword evidence="3" id="KW-0540">Nuclease</keyword>
<feature type="region of interest" description="Disordered" evidence="1">
    <location>
        <begin position="184"/>
        <end position="208"/>
    </location>
</feature>
<dbReference type="AlphaFoldDB" id="A0A1X7I6V5"/>
<reference evidence="4" key="1">
    <citation type="submission" date="2017-04" db="EMBL/GenBank/DDBJ databases">
        <authorList>
            <person name="Varghese N."/>
            <person name="Submissions S."/>
        </authorList>
    </citation>
    <scope>NUCLEOTIDE SEQUENCE [LARGE SCALE GENOMIC DNA]</scope>
    <source>
        <strain evidence="4">VDS</strain>
    </source>
</reference>
<name>A0A1X7I6V5_9CORY</name>
<dbReference type="CDD" id="cd00085">
    <property type="entry name" value="HNHc"/>
    <property type="match status" value="1"/>
</dbReference>
<protein>
    <submittedName>
        <fullName evidence="3">HNH endonuclease</fullName>
    </submittedName>
</protein>
<evidence type="ECO:0000313" key="3">
    <source>
        <dbReference type="EMBL" id="SMG10044.1"/>
    </source>
</evidence>
<sequence>MLATTTDLARLDDTDLTTCISTANRSFTRHKAEFIRAIAEFDERDLARSLGASTTATWLVRTQGLSSRSAHEYLEVGRKLRAFPSLTDAFTRGDLSYSKVRLLLKYMTLDNEHTLIELALAHTITELESLLAGHPKVGGPSRKATNRLSMTVCPDTGQVKLWGTFDPEIGAELQAALKAAELAAAKSRDEADNGEQDPGPDSSTTRFGPPVASSLLGSFVSLIRLARNNPVARTLAPGAHVNIVIDSEDNACLPGQPGAEGKDLLRSIINGVLSVQIRGRGGRILHLGRSSRLVNGAQTKALLTRWKHRCATPGCDHARWLQFHHIRDWASGGTTDLDNLIPLCTLHHTMIQSGELVIVPDRVDPTLLRFRFPGGESWTSVDNGPPVRDDAMGQHADGYTHGPVPHGDEDLLTIWEHEDSFDDVQP</sequence>
<dbReference type="InterPro" id="IPR002711">
    <property type="entry name" value="HNH"/>
</dbReference>